<dbReference type="SUPFAM" id="SSF48452">
    <property type="entry name" value="TPR-like"/>
    <property type="match status" value="1"/>
</dbReference>
<dbReference type="SUPFAM" id="SSF63825">
    <property type="entry name" value="YWTD domain"/>
    <property type="match status" value="1"/>
</dbReference>
<protein>
    <submittedName>
        <fullName evidence="5">TPR repeat protein</fullName>
    </submittedName>
</protein>
<feature type="repeat" description="TPR" evidence="1">
    <location>
        <begin position="215"/>
        <end position="248"/>
    </location>
</feature>
<feature type="compositionally biased region" description="Low complexity" evidence="2">
    <location>
        <begin position="704"/>
        <end position="721"/>
    </location>
</feature>
<feature type="domain" description="Zinc-ribbon" evidence="4">
    <location>
        <begin position="2"/>
        <end position="24"/>
    </location>
</feature>
<comment type="caution">
    <text evidence="5">The sequence shown here is derived from an EMBL/GenBank/DDBJ whole genome shotgun (WGS) entry which is preliminary data.</text>
</comment>
<gene>
    <name evidence="5" type="ORF">C7383_102452</name>
</gene>
<dbReference type="EMBL" id="QGGY01000002">
    <property type="protein sequence ID" value="PWJ78314.1"/>
    <property type="molecule type" value="Genomic_DNA"/>
</dbReference>
<dbReference type="PROSITE" id="PS50005">
    <property type="entry name" value="TPR"/>
    <property type="match status" value="1"/>
</dbReference>
<dbReference type="InterPro" id="IPR019734">
    <property type="entry name" value="TPR_rpt"/>
</dbReference>
<dbReference type="Proteomes" id="UP000245412">
    <property type="component" value="Unassembled WGS sequence"/>
</dbReference>
<keyword evidence="3" id="KW-0812">Transmembrane</keyword>
<keyword evidence="6" id="KW-1185">Reference proteome</keyword>
<dbReference type="InterPro" id="IPR026870">
    <property type="entry name" value="Zinc_ribbon_dom"/>
</dbReference>
<keyword evidence="1" id="KW-0802">TPR repeat</keyword>
<dbReference type="Pfam" id="PF13240">
    <property type="entry name" value="Zn_Ribbon_1"/>
    <property type="match status" value="1"/>
</dbReference>
<feature type="compositionally biased region" description="Polar residues" evidence="2">
    <location>
        <begin position="648"/>
        <end position="664"/>
    </location>
</feature>
<keyword evidence="3" id="KW-1133">Transmembrane helix</keyword>
<evidence type="ECO:0000256" key="3">
    <source>
        <dbReference type="SAM" id="Phobius"/>
    </source>
</evidence>
<feature type="compositionally biased region" description="Basic and acidic residues" evidence="2">
    <location>
        <begin position="12"/>
        <end position="30"/>
    </location>
</feature>
<evidence type="ECO:0000313" key="6">
    <source>
        <dbReference type="Proteomes" id="UP000245412"/>
    </source>
</evidence>
<organism evidence="5 6">
    <name type="scientific">Murimonas intestini</name>
    <dbReference type="NCBI Taxonomy" id="1337051"/>
    <lineage>
        <taxon>Bacteria</taxon>
        <taxon>Bacillati</taxon>
        <taxon>Bacillota</taxon>
        <taxon>Clostridia</taxon>
        <taxon>Lachnospirales</taxon>
        <taxon>Lachnospiraceae</taxon>
        <taxon>Murimonas</taxon>
    </lineage>
</organism>
<evidence type="ECO:0000313" key="5">
    <source>
        <dbReference type="EMBL" id="PWJ78314.1"/>
    </source>
</evidence>
<feature type="transmembrane region" description="Helical" evidence="3">
    <location>
        <begin position="181"/>
        <end position="204"/>
    </location>
</feature>
<accession>A0AB73T8X1</accession>
<feature type="compositionally biased region" description="Basic and acidic residues" evidence="2">
    <location>
        <begin position="159"/>
        <end position="172"/>
    </location>
</feature>
<reference evidence="5 6" key="1">
    <citation type="submission" date="2018-05" db="EMBL/GenBank/DDBJ databases">
        <authorList>
            <person name="Goeker M."/>
            <person name="Huntemann M."/>
            <person name="Clum A."/>
            <person name="Pillay M."/>
            <person name="Palaniappan K."/>
            <person name="Varghese N."/>
            <person name="Mikhailova N."/>
            <person name="Stamatis D."/>
            <person name="Reddy T."/>
            <person name="Daum C."/>
            <person name="Shapiro N."/>
            <person name="Ivanova N."/>
            <person name="Kyrpides N."/>
            <person name="Woyke T."/>
        </authorList>
    </citation>
    <scope>NUCLEOTIDE SEQUENCE [LARGE SCALE GENOMIC DNA]</scope>
    <source>
        <strain evidence="5 6">DSM 26524</strain>
    </source>
</reference>
<feature type="region of interest" description="Disordered" evidence="2">
    <location>
        <begin position="1"/>
        <end position="172"/>
    </location>
</feature>
<feature type="region of interest" description="Disordered" evidence="2">
    <location>
        <begin position="298"/>
        <end position="415"/>
    </location>
</feature>
<evidence type="ECO:0000256" key="1">
    <source>
        <dbReference type="PROSITE-ProRule" id="PRU00339"/>
    </source>
</evidence>
<name>A0AB73T8X1_9FIRM</name>
<evidence type="ECO:0000259" key="4">
    <source>
        <dbReference type="Pfam" id="PF13240"/>
    </source>
</evidence>
<feature type="region of interest" description="Disordered" evidence="2">
    <location>
        <begin position="646"/>
        <end position="721"/>
    </location>
</feature>
<dbReference type="RefSeq" id="WP_109625239.1">
    <property type="nucleotide sequence ID" value="NZ_JANKBI010000005.1"/>
</dbReference>
<dbReference type="AlphaFoldDB" id="A0AB73T8X1"/>
<dbReference type="Gene3D" id="2.120.10.30">
    <property type="entry name" value="TolB, C-terminal domain"/>
    <property type="match status" value="1"/>
</dbReference>
<evidence type="ECO:0000256" key="2">
    <source>
        <dbReference type="SAM" id="MobiDB-lite"/>
    </source>
</evidence>
<feature type="compositionally biased region" description="Gly residues" evidence="2">
    <location>
        <begin position="132"/>
        <end position="153"/>
    </location>
</feature>
<dbReference type="Gene3D" id="1.25.40.10">
    <property type="entry name" value="Tetratricopeptide repeat domain"/>
    <property type="match status" value="1"/>
</dbReference>
<dbReference type="Pfam" id="PF13414">
    <property type="entry name" value="TPR_11"/>
    <property type="match status" value="1"/>
</dbReference>
<feature type="compositionally biased region" description="Low complexity" evidence="2">
    <location>
        <begin position="338"/>
        <end position="348"/>
    </location>
</feature>
<dbReference type="InterPro" id="IPR011990">
    <property type="entry name" value="TPR-like_helical_dom_sf"/>
</dbReference>
<sequence>MFCKKCGTPNEDGARFCRKCGEPLGGDEKQGGPQGTDRQSGRYEPGPAGGQRNGQGPAPGRRDGYEQRTGNGRGDGYEQRAGTGRGGGYEQRPGTGPSNGYEQRPGTGRSDGYEQRPGTGRGDGYEQRPGTGRRGGYEQGAGTGRRNGLGQGPALGRNNRYEPEAAPKAQDEEKARIRKRLIAAICTVGVLLLICAGTGIFFLVSGNSAQAEKKFQDKITSGDKYVEELDYTNAIDAFQNAIEIEPKKIEGYEKLADVYMKQEEYEKAEETLIKGIQTIQGSTVLQEKLEEVYEHIEPADPDLVLPTEAPKEDPGAGAQPQKVPEEPPAASELQQAAEETQTGSGTSETPEEPKTESETPGLAGEMKVPDEIETETETETANSEDSSETESETAANEPEGADVPAEPVPENPTEEEVRAAYQEYIRTMLASDVKLVSSEDITYTWGGNAKPPVEEAGGLISAYEADLDGDGILEMLTVSYTYAENGLGDKMPATVVELYALENGAVTDKGTVVKSLEAGSLSRFEEKVKIFIKDTEGKKYICFYGSAMSTMLANGPQLSYSIWTYEGKEIKNECDFNFIYNRSDFPADVKEKLNSLGLPEHIGEILPQNGLVMITELYSLAESTDQAGAEVPATATFTDYTDLKTALGNGQTESGEQTESQPEGQTEDPSKGQTEEGTDADNGIEGTTEVPGTDGQPGSEPLAEGETGQEAAEGSADTDAAAETQITAEIPQTEAPVPEPENVVYEALEFTQIQEYNGNVYTVFSDGPDGWFSTSNDAGGNYLDKLAVYNDYIYVIRMYGTGAMNGTLERSRLDGSETTVLADNIYGWGRVWIIGDWLYYATSTAEEVNSELMRINLSDTSVIEQLPCRPYNLVTDGSYIYFNYSWESSVGNKSSLDGSVITELTFPLPLDTVYNNGRFYYCENQAVSSMNTDGSDYRLEVSGQQLNSMKIYEGTIYYVDTEQVYRKTIDTSDGGVQLSQLPEGLHAKDVLAGAGDSIYVRCYMDDVYKQAHPEIPDQLFNMVMCRIPAAGGEAEAVGYWFQS</sequence>
<dbReference type="InterPro" id="IPR011042">
    <property type="entry name" value="6-blade_b-propeller_TolB-like"/>
</dbReference>
<proteinExistence type="predicted"/>
<keyword evidence="3" id="KW-0472">Membrane</keyword>